<comment type="caution">
    <text evidence="3">The sequence shown here is derived from an EMBL/GenBank/DDBJ whole genome shotgun (WGS) entry which is preliminary data.</text>
</comment>
<dbReference type="Proteomes" id="UP000242146">
    <property type="component" value="Unassembled WGS sequence"/>
</dbReference>
<evidence type="ECO:0000313" key="3">
    <source>
        <dbReference type="EMBL" id="ORX61973.1"/>
    </source>
</evidence>
<dbReference type="OrthoDB" id="10648347at2759"/>
<feature type="region of interest" description="Disordered" evidence="1">
    <location>
        <begin position="308"/>
        <end position="376"/>
    </location>
</feature>
<sequence length="376" mass="42259">MPMIPLYYKLLILFLCLQVLAQQPQDQSNAKDLTTPTPETDVSMDYYFEDELDDGSAENDDEEEQHEQDDIDQSTTFDIDNEPMDYYGLMHDNVAHQDEGDELGEELVTELDDDDDEDQLGDGDYLYEDDESLEFKNDEDIDLNQLLFEASQKSEPLEWPEDPAYQKDDHDHDHDHAHPEPGSHIHDPTDPSLSHDDVDLLLSNADDALHVDGDDGLDDGHPDHVLEDSLSMAPIPVADLSSSSPPLDPSTPSSHRKLPLFGIFVLLLLLYKVSNKRFQRREKNDSYLPLHTQGLDVANNEKPSLRVDLHTPEHSYPNNSVTSSISPTKTTSSPLPSQGHPSHARRSSNLSGIHAKGHARRISASHSIAKETKYNQ</sequence>
<feature type="signal peptide" evidence="2">
    <location>
        <begin position="1"/>
        <end position="21"/>
    </location>
</feature>
<reference evidence="3 4" key="1">
    <citation type="submission" date="2016-07" db="EMBL/GenBank/DDBJ databases">
        <title>Pervasive Adenine N6-methylation of Active Genes in Fungi.</title>
        <authorList>
            <consortium name="DOE Joint Genome Institute"/>
            <person name="Mondo S.J."/>
            <person name="Dannebaum R.O."/>
            <person name="Kuo R.C."/>
            <person name="Labutti K."/>
            <person name="Haridas S."/>
            <person name="Kuo A."/>
            <person name="Salamov A."/>
            <person name="Ahrendt S.R."/>
            <person name="Lipzen A."/>
            <person name="Sullivan W."/>
            <person name="Andreopoulos W.B."/>
            <person name="Clum A."/>
            <person name="Lindquist E."/>
            <person name="Daum C."/>
            <person name="Ramamoorthy G.K."/>
            <person name="Gryganskyi A."/>
            <person name="Culley D."/>
            <person name="Magnuson J.K."/>
            <person name="James T.Y."/>
            <person name="O'Malley M.A."/>
            <person name="Stajich J.E."/>
            <person name="Spatafora J.W."/>
            <person name="Visel A."/>
            <person name="Grigoriev I.V."/>
        </authorList>
    </citation>
    <scope>NUCLEOTIDE SEQUENCE [LARGE SCALE GENOMIC DNA]</scope>
    <source>
        <strain evidence="3 4">NRRL 3301</strain>
    </source>
</reference>
<evidence type="ECO:0000256" key="1">
    <source>
        <dbReference type="SAM" id="MobiDB-lite"/>
    </source>
</evidence>
<feature type="region of interest" description="Disordered" evidence="1">
    <location>
        <begin position="152"/>
        <end position="197"/>
    </location>
</feature>
<evidence type="ECO:0000313" key="4">
    <source>
        <dbReference type="Proteomes" id="UP000242146"/>
    </source>
</evidence>
<organism evidence="3 4">
    <name type="scientific">Hesseltinella vesiculosa</name>
    <dbReference type="NCBI Taxonomy" id="101127"/>
    <lineage>
        <taxon>Eukaryota</taxon>
        <taxon>Fungi</taxon>
        <taxon>Fungi incertae sedis</taxon>
        <taxon>Mucoromycota</taxon>
        <taxon>Mucoromycotina</taxon>
        <taxon>Mucoromycetes</taxon>
        <taxon>Mucorales</taxon>
        <taxon>Cunninghamellaceae</taxon>
        <taxon>Hesseltinella</taxon>
    </lineage>
</organism>
<feature type="compositionally biased region" description="Acidic residues" evidence="1">
    <location>
        <begin position="47"/>
        <end position="72"/>
    </location>
</feature>
<dbReference type="AlphaFoldDB" id="A0A1X2GVC5"/>
<keyword evidence="4" id="KW-1185">Reference proteome</keyword>
<keyword evidence="2" id="KW-0732">Signal</keyword>
<feature type="chain" id="PRO_5012010188" evidence="2">
    <location>
        <begin position="22"/>
        <end position="376"/>
    </location>
</feature>
<feature type="compositionally biased region" description="Low complexity" evidence="1">
    <location>
        <begin position="320"/>
        <end position="337"/>
    </location>
</feature>
<dbReference type="EMBL" id="MCGT01000002">
    <property type="protein sequence ID" value="ORX61973.1"/>
    <property type="molecule type" value="Genomic_DNA"/>
</dbReference>
<feature type="compositionally biased region" description="Polar residues" evidence="1">
    <location>
        <begin position="25"/>
        <end position="40"/>
    </location>
</feature>
<protein>
    <submittedName>
        <fullName evidence="3">Uncharacterized protein</fullName>
    </submittedName>
</protein>
<gene>
    <name evidence="3" type="ORF">DM01DRAFT_1331449</name>
</gene>
<accession>A0A1X2GVC5</accession>
<name>A0A1X2GVC5_9FUNG</name>
<feature type="compositionally biased region" description="Basic and acidic residues" evidence="1">
    <location>
        <begin position="164"/>
        <end position="197"/>
    </location>
</feature>
<evidence type="ECO:0000256" key="2">
    <source>
        <dbReference type="SAM" id="SignalP"/>
    </source>
</evidence>
<feature type="region of interest" description="Disordered" evidence="1">
    <location>
        <begin position="25"/>
        <end position="82"/>
    </location>
</feature>
<proteinExistence type="predicted"/>